<dbReference type="Proteomes" id="UP000029640">
    <property type="component" value="Unassembled WGS sequence"/>
</dbReference>
<evidence type="ECO:0000313" key="3">
    <source>
        <dbReference type="EMBL" id="KGE03329.1"/>
    </source>
</evidence>
<keyword evidence="1" id="KW-0812">Transmembrane</keyword>
<feature type="transmembrane region" description="Helical" evidence="1">
    <location>
        <begin position="157"/>
        <end position="181"/>
    </location>
</feature>
<keyword evidence="1" id="KW-1133">Transmembrane helix</keyword>
<dbReference type="Pfam" id="PF13386">
    <property type="entry name" value="DsbD_2"/>
    <property type="match status" value="1"/>
</dbReference>
<feature type="transmembrane region" description="Helical" evidence="1">
    <location>
        <begin position="128"/>
        <end position="151"/>
    </location>
</feature>
<evidence type="ECO:0000256" key="1">
    <source>
        <dbReference type="SAM" id="Phobius"/>
    </source>
</evidence>
<dbReference type="HOGENOM" id="CLU_032635_0_0_6"/>
<sequence>MSPTDYAAAFGIGLAGAGHCFGMCGGIAAALSLGGQHRPSITLAYHGGRICSYAMLGALLGFLAGSINLAAWTIGLRYLAGLLLILMGLYIADWWRGLTAVERAGAVLWRPVQRLSARFLPVRSPGRGFALGLGWGLMPCGLIYSGLAWAATAQSAWGAGTLMLAFGAGTLPAMLATSFGASGVQALLRRRGLKVLIALLLIASGSWTIYLVASHGDHLLERSLPVPGAAPAAMPMEGGPREGHTHHG</sequence>
<protein>
    <submittedName>
        <fullName evidence="3">Membrane-bounded cytochrome biogenesis protein (CycZ-like)</fullName>
    </submittedName>
</protein>
<dbReference type="AlphaFoldDB" id="A0A095WXH4"/>
<dbReference type="PANTHER" id="PTHR42208:SF1">
    <property type="entry name" value="HEAVY METAL TRANSPORTER"/>
    <property type="match status" value="1"/>
</dbReference>
<feature type="transmembrane region" description="Helical" evidence="1">
    <location>
        <begin position="78"/>
        <end position="95"/>
    </location>
</feature>
<dbReference type="eggNOG" id="COG2836">
    <property type="taxonomic scope" value="Bacteria"/>
</dbReference>
<feature type="transmembrane region" description="Helical" evidence="1">
    <location>
        <begin position="6"/>
        <end position="33"/>
    </location>
</feature>
<evidence type="ECO:0000313" key="4">
    <source>
        <dbReference type="Proteomes" id="UP000029640"/>
    </source>
</evidence>
<feature type="transmembrane region" description="Helical" evidence="1">
    <location>
        <begin position="193"/>
        <end position="213"/>
    </location>
</feature>
<gene>
    <name evidence="3" type="ORF">HRUBRA_02079</name>
</gene>
<dbReference type="OrthoDB" id="9798690at2"/>
<name>A0A095WXH4_9GAMM</name>
<dbReference type="PATRIC" id="fig|1265313.6.peg.2049"/>
<evidence type="ECO:0000259" key="2">
    <source>
        <dbReference type="Pfam" id="PF13386"/>
    </source>
</evidence>
<proteinExistence type="predicted"/>
<comment type="caution">
    <text evidence="3">The sequence shown here is derived from an EMBL/GenBank/DDBJ whole genome shotgun (WGS) entry which is preliminary data.</text>
</comment>
<dbReference type="STRING" id="1265313.HRUBRA_02079"/>
<feature type="transmembrane region" description="Helical" evidence="1">
    <location>
        <begin position="53"/>
        <end position="72"/>
    </location>
</feature>
<accession>A0A095WXH4</accession>
<keyword evidence="1" id="KW-0472">Membrane</keyword>
<reference evidence="3 4" key="1">
    <citation type="journal article" date="2014" name="Genome Announc.">
        <title>Genome Sequence of Gammaproteobacterial Pseudohaliea rubra Type Strain DSM 19751, Isolated from Coastal Seawater of the Mediterranean Sea.</title>
        <authorList>
            <person name="Spring S."/>
            <person name="Fiebig A."/>
            <person name="Riedel T."/>
            <person name="Goker M."/>
            <person name="Klenk H.P."/>
        </authorList>
    </citation>
    <scope>NUCLEOTIDE SEQUENCE [LARGE SCALE GENOMIC DNA]</scope>
    <source>
        <strain evidence="3 4">DSM 19751</strain>
    </source>
</reference>
<dbReference type="PANTHER" id="PTHR42208">
    <property type="entry name" value="HEAVY METAL TRANSPORTER-RELATED"/>
    <property type="match status" value="1"/>
</dbReference>
<feature type="domain" description="Urease accessory protein UreH-like transmembrane" evidence="2">
    <location>
        <begin position="8"/>
        <end position="206"/>
    </location>
</feature>
<dbReference type="EMBL" id="AUVB01000058">
    <property type="protein sequence ID" value="KGE03329.1"/>
    <property type="molecule type" value="Genomic_DNA"/>
</dbReference>
<organism evidence="3 4">
    <name type="scientific">Pseudohaliea rubra DSM 19751</name>
    <dbReference type="NCBI Taxonomy" id="1265313"/>
    <lineage>
        <taxon>Bacteria</taxon>
        <taxon>Pseudomonadati</taxon>
        <taxon>Pseudomonadota</taxon>
        <taxon>Gammaproteobacteria</taxon>
        <taxon>Cellvibrionales</taxon>
        <taxon>Halieaceae</taxon>
        <taxon>Pseudohaliea</taxon>
    </lineage>
</organism>
<dbReference type="RefSeq" id="WP_035517367.1">
    <property type="nucleotide sequence ID" value="NZ_KN234778.1"/>
</dbReference>
<dbReference type="InterPro" id="IPR039447">
    <property type="entry name" value="UreH-like_TM_dom"/>
</dbReference>
<keyword evidence="4" id="KW-1185">Reference proteome</keyword>